<dbReference type="AlphaFoldDB" id="A0A3R8R2Z9"/>
<dbReference type="EMBL" id="RHJS01000002">
    <property type="protein sequence ID" value="RRK31012.1"/>
    <property type="molecule type" value="Genomic_DNA"/>
</dbReference>
<accession>A0A3R8R2Z9</accession>
<comment type="caution">
    <text evidence="1">The sequence shown here is derived from an EMBL/GenBank/DDBJ whole genome shotgun (WGS) entry which is preliminary data.</text>
</comment>
<keyword evidence="2" id="KW-1185">Reference proteome</keyword>
<dbReference type="Gene3D" id="1.10.1070.20">
    <property type="match status" value="1"/>
</dbReference>
<evidence type="ECO:0000313" key="2">
    <source>
        <dbReference type="Proteomes" id="UP000274920"/>
    </source>
</evidence>
<organism evidence="1 2">
    <name type="scientific">Schaedlerella arabinosiphila</name>
    <dbReference type="NCBI Taxonomy" id="2044587"/>
    <lineage>
        <taxon>Bacteria</taxon>
        <taxon>Bacillati</taxon>
        <taxon>Bacillota</taxon>
        <taxon>Clostridia</taxon>
        <taxon>Lachnospirales</taxon>
        <taxon>Lachnospiraceae</taxon>
        <taxon>Schaedlerella</taxon>
    </lineage>
</organism>
<dbReference type="Proteomes" id="UP000274920">
    <property type="component" value="Unassembled WGS sequence"/>
</dbReference>
<dbReference type="RefSeq" id="WP_016296880.1">
    <property type="nucleotide sequence ID" value="NZ_RHJS01000002.1"/>
</dbReference>
<proteinExistence type="predicted"/>
<protein>
    <recommendedName>
        <fullName evidence="3">HipA-like C-terminal domain-containing protein</fullName>
    </recommendedName>
</protein>
<evidence type="ECO:0008006" key="3">
    <source>
        <dbReference type="Google" id="ProtNLM"/>
    </source>
</evidence>
<sequence length="358" mass="41533">MQLLLKDIPLLDIGENGTCTILDFDRLPFSLRKENITFIDFIEWASNRTLSIGRSFAKEILNALRLSQTNRYAVCKACRGLSLEDAYWIRQDGDKRVWEEVNLFQNPLSLYITEISLSGASVHCSGETLDRRQDIHTPELTTLGASAKGWIRKNGTLYLHKVGKYEIPADRILTALDIPHIHYRISSEEELCSYLTEERREWIESVGDAVVNAELFTSQEVSMVTFEEFQIFCGNYGLDAYEEAEKADREFYLKMQIADYILNNNDRHEQNWGFFMENATGRLTGYCPLFDHDHAFAGYSHVFSQTRREQMTLYESAAAAQKELGMDLKRVEEMERPEFLTEEQWEGVLTRNRRLKDL</sequence>
<name>A0A3R8R2Z9_9FIRM</name>
<evidence type="ECO:0000313" key="1">
    <source>
        <dbReference type="EMBL" id="RRK31012.1"/>
    </source>
</evidence>
<reference evidence="1" key="1">
    <citation type="submission" date="2018-10" db="EMBL/GenBank/DDBJ databases">
        <title>Schaedlerella arabinophila gen. nov. sp. nov., isolated from the mouse intestinal tract and comparative analysis with the genome of the closely related altered Schaedler flora strain ASF502.</title>
        <authorList>
            <person name="Miyake S."/>
            <person name="Soh M."/>
            <person name="Seedorf H."/>
        </authorList>
    </citation>
    <scope>NUCLEOTIDE SEQUENCE [LARGE SCALE GENOMIC DNA]</scope>
    <source>
        <strain evidence="1">DSM 106076</strain>
    </source>
</reference>
<gene>
    <name evidence="1" type="ORF">EBB54_06230</name>
</gene>